<dbReference type="eggNOG" id="COG0222">
    <property type="taxonomic scope" value="Bacteria"/>
</dbReference>
<dbReference type="RefSeq" id="WP_009033795.1">
    <property type="nucleotide sequence ID" value="NZ_ALWO02000045.1"/>
</dbReference>
<accession>S2D2S8</accession>
<protein>
    <submittedName>
        <fullName evidence="1">Uncharacterized protein</fullName>
    </submittedName>
</protein>
<reference evidence="1 2" key="1">
    <citation type="journal article" date="2013" name="Genome Announc.">
        <title>Draft Genome Sequence of Indibacter alkaliphilus Strain LW1T, Isolated from Lonar Lake, a Haloalkaline Lake in the Buldana District of Maharashtra, India.</title>
        <authorList>
            <person name="Singh A."/>
            <person name="Kumar Jangir P."/>
            <person name="Sharma R."/>
            <person name="Singh A."/>
            <person name="Kumar Pinnaka A."/>
            <person name="Shivaji S."/>
        </authorList>
    </citation>
    <scope>NUCLEOTIDE SEQUENCE [LARGE SCALE GENOMIC DNA]</scope>
    <source>
        <strain evidence="2">CCUG 57479 / KCTC 22604 / LW1</strain>
    </source>
</reference>
<evidence type="ECO:0000313" key="2">
    <source>
        <dbReference type="Proteomes" id="UP000006073"/>
    </source>
</evidence>
<gene>
    <name evidence="1" type="ORF">A33Q_3543</name>
</gene>
<sequence>MPIDTTPAEFSFLPWLRYGLGNEITEEDSLGAELGSNPVMDRPEVIVSFEIEASKSGQKGATNPENKISKTVKIQGPGDVLGIDPKMVIRTHPKKGVDNFEIENLAYVEFYEEDLPWRFTPAKPNSNKIRPWMSLIVLKESEFEIIAHGNESLPYLRINSDVDLSAVFCHEKDTWAFAHVHVFDKLTQTNPSATQLQAQIQKSPDSAIARIICPRRLDEDKEYQAFIIPTFETGRLAGLKQSTADIPAQKSSWNSSLFSGSHPREYPFYFQWKFSTGPEGAFETLAGKLEVLGSEGIAPVREADIRELGYDIDASEFPTIQIEGALKTPGFQIPSWPNGGSISSRNDLLDKVERIINLNEALQDESNEQLLGEVEKSFFYTQDFVEDPIITPPLYGKWHSLKNKANKALKDWVDEVNLHPSYRSAAGLGTRVVMKYQEYFMELAWEQIGQINEANQKIMENELMRTTALATYNKSYRKMSEMSLLSMSANAMKQIKVEKTATFSAAQNLINSKIPDSLSSGNFIKVANNFTPTAVMSSDGTDGAHKVLSNQTLIRANLVGSSETFTPITPAPLKKEPNIAVSPKLVMSSLSFILENPPKSEIEQIADEIAEHFNQSGSNQSLAGVKSMLFGKFGNEADARTTKIINGITKVNKLETSKQTSLLFNFVTWDTGNAPAPPPIIAEIHIKKDAFQDYVSKTYNEAEFSNIRFISEAVSSGNEIKFFSRFLVIQEQKSFVKTFENFLGKVGGIDGVSFTPLVLAPLQIDDFSKNLKARMLPRSNFLRKLQTGIKGKNVNLEKPIMAYPRFPIPTYNYLEEISQDFIIPNISEVPKDSILLMEVNHKFIESFLLGMNHEMSRELLWREFPTDLRGSYFRHFWEYDNNPFAIIDENLPPEEFMEQLKDFQDSNADIQELHRWKSGSSLKKLGQNGRNGLGLVLLVKGDLFKKYPNTLVYAQRGVNQGNQTILSDYNSSNASWPVIKGHLEPDIYFFGFELTVSQVSQGAGHFFVFREIPGQISFGLDAYEAGTSLNTWNDLNWAHMGTNPKQVKIFNNPKSLTPSTPAGEPKWNKDSNAADIASILYQSPILFAKHASNLLT</sequence>
<keyword evidence="2" id="KW-1185">Reference proteome</keyword>
<dbReference type="STRING" id="1189612.A33Q_3543"/>
<dbReference type="EMBL" id="ALWO02000045">
    <property type="protein sequence ID" value="EOZ93597.1"/>
    <property type="molecule type" value="Genomic_DNA"/>
</dbReference>
<name>S2D2S8_INDAL</name>
<comment type="caution">
    <text evidence="1">The sequence shown here is derived from an EMBL/GenBank/DDBJ whole genome shotgun (WGS) entry which is preliminary data.</text>
</comment>
<evidence type="ECO:0000313" key="1">
    <source>
        <dbReference type="EMBL" id="EOZ93597.1"/>
    </source>
</evidence>
<dbReference type="OrthoDB" id="9816502at2"/>
<dbReference type="AlphaFoldDB" id="S2D2S8"/>
<dbReference type="Proteomes" id="UP000006073">
    <property type="component" value="Unassembled WGS sequence"/>
</dbReference>
<proteinExistence type="predicted"/>
<organism evidence="1 2">
    <name type="scientific">Indibacter alkaliphilus (strain CCUG 57479 / KCTC 22604 / LW1)</name>
    <dbReference type="NCBI Taxonomy" id="1189612"/>
    <lineage>
        <taxon>Bacteria</taxon>
        <taxon>Pseudomonadati</taxon>
        <taxon>Bacteroidota</taxon>
        <taxon>Cytophagia</taxon>
        <taxon>Cytophagales</taxon>
        <taxon>Cyclobacteriaceae</taxon>
    </lineage>
</organism>